<dbReference type="InterPro" id="IPR029058">
    <property type="entry name" value="AB_hydrolase_fold"/>
</dbReference>
<dbReference type="GO" id="GO:0016020">
    <property type="term" value="C:membrane"/>
    <property type="evidence" value="ECO:0007669"/>
    <property type="project" value="TreeGrafter"/>
</dbReference>
<dbReference type="Proteomes" id="UP000548867">
    <property type="component" value="Unassembled WGS sequence"/>
</dbReference>
<evidence type="ECO:0000313" key="2">
    <source>
        <dbReference type="EMBL" id="MBB3955268.1"/>
    </source>
</evidence>
<evidence type="ECO:0000259" key="1">
    <source>
        <dbReference type="Pfam" id="PF00561"/>
    </source>
</evidence>
<feature type="domain" description="AB hydrolase-1" evidence="1">
    <location>
        <begin position="55"/>
        <end position="272"/>
    </location>
</feature>
<comment type="caution">
    <text evidence="2">The sequence shown here is derived from an EMBL/GenBank/DDBJ whole genome shotgun (WGS) entry which is preliminary data.</text>
</comment>
<dbReference type="InterPro" id="IPR050266">
    <property type="entry name" value="AB_hydrolase_sf"/>
</dbReference>
<dbReference type="SUPFAM" id="SSF53474">
    <property type="entry name" value="alpha/beta-Hydrolases"/>
    <property type="match status" value="1"/>
</dbReference>
<dbReference type="PRINTS" id="PR00111">
    <property type="entry name" value="ABHYDROLASE"/>
</dbReference>
<dbReference type="PANTHER" id="PTHR43798:SF33">
    <property type="entry name" value="HYDROLASE, PUTATIVE (AFU_ORTHOLOGUE AFUA_2G14860)-RELATED"/>
    <property type="match status" value="1"/>
</dbReference>
<dbReference type="InterPro" id="IPR000073">
    <property type="entry name" value="AB_hydrolase_1"/>
</dbReference>
<protein>
    <submittedName>
        <fullName evidence="2">Pimeloyl-ACP methyl ester carboxylesterase</fullName>
    </submittedName>
</protein>
<proteinExistence type="predicted"/>
<keyword evidence="3" id="KW-1185">Reference proteome</keyword>
<accession>A0A7W6CIX6</accession>
<dbReference type="PANTHER" id="PTHR43798">
    <property type="entry name" value="MONOACYLGLYCEROL LIPASE"/>
    <property type="match status" value="1"/>
</dbReference>
<gene>
    <name evidence="2" type="ORF">GGR38_002220</name>
</gene>
<evidence type="ECO:0000313" key="3">
    <source>
        <dbReference type="Proteomes" id="UP000548867"/>
    </source>
</evidence>
<organism evidence="2 3">
    <name type="scientific">Novosphingobium sediminicola</name>
    <dbReference type="NCBI Taxonomy" id="563162"/>
    <lineage>
        <taxon>Bacteria</taxon>
        <taxon>Pseudomonadati</taxon>
        <taxon>Pseudomonadota</taxon>
        <taxon>Alphaproteobacteria</taxon>
        <taxon>Sphingomonadales</taxon>
        <taxon>Sphingomonadaceae</taxon>
        <taxon>Novosphingobium</taxon>
    </lineage>
</organism>
<dbReference type="RefSeq" id="WP_183625405.1">
    <property type="nucleotide sequence ID" value="NZ_JACIDX010000007.1"/>
</dbReference>
<dbReference type="PROSITE" id="PS51318">
    <property type="entry name" value="TAT"/>
    <property type="match status" value="1"/>
</dbReference>
<dbReference type="EMBL" id="JACIDX010000007">
    <property type="protein sequence ID" value="MBB3955268.1"/>
    <property type="molecule type" value="Genomic_DNA"/>
</dbReference>
<dbReference type="Pfam" id="PF00561">
    <property type="entry name" value="Abhydrolase_1"/>
    <property type="match status" value="1"/>
</dbReference>
<dbReference type="InterPro" id="IPR006311">
    <property type="entry name" value="TAT_signal"/>
</dbReference>
<name>A0A7W6CIX6_9SPHN</name>
<reference evidence="2 3" key="1">
    <citation type="submission" date="2020-08" db="EMBL/GenBank/DDBJ databases">
        <title>Genomic Encyclopedia of Type Strains, Phase IV (KMG-IV): sequencing the most valuable type-strain genomes for metagenomic binning, comparative biology and taxonomic classification.</title>
        <authorList>
            <person name="Goeker M."/>
        </authorList>
    </citation>
    <scope>NUCLEOTIDE SEQUENCE [LARGE SCALE GENOMIC DNA]</scope>
    <source>
        <strain evidence="2 3">DSM 27057</strain>
    </source>
</reference>
<dbReference type="AlphaFoldDB" id="A0A7W6CIX6"/>
<dbReference type="Gene3D" id="3.40.50.1820">
    <property type="entry name" value="alpha/beta hydrolase"/>
    <property type="match status" value="1"/>
</dbReference>
<sequence length="286" mass="30494">MSALHHTTRRTALIGLGGALLVAAMPAIAAPAIIEHMVDAPGARLYVTDTGGKGPVILLAHPATGSALIWEHQRVGFAAAGYRVVAWSRREHARSEVTGADPGTNADILTITKALNIGRFHFVGSAAGGGIAIQFAAAHPERLLSLTMANSISGIAEPAFKAWAEGLRPPSFNAMPAEVRELSPTYRAANPQGAARWVELEQHSRIAPLGAPPRAGVLWDDVARLPMPILWLTGDADLYVPPPLQREAGRHARRSHYAVIPGTGHSAYWEAPDLFNRAVLAFLKRP</sequence>